<evidence type="ECO:0000313" key="2">
    <source>
        <dbReference type="Proteomes" id="UP001148629"/>
    </source>
</evidence>
<proteinExistence type="predicted"/>
<evidence type="ECO:0000313" key="1">
    <source>
        <dbReference type="EMBL" id="KAJ3543163.1"/>
    </source>
</evidence>
<comment type="caution">
    <text evidence="1">The sequence shown here is derived from an EMBL/GenBank/DDBJ whole genome shotgun (WGS) entry which is preliminary data.</text>
</comment>
<gene>
    <name evidence="1" type="ORF">NM208_g3715</name>
</gene>
<reference evidence="1" key="1">
    <citation type="submission" date="2022-08" db="EMBL/GenBank/DDBJ databases">
        <title>Genome Sequence of Fusarium decemcellulare.</title>
        <authorList>
            <person name="Buettner E."/>
        </authorList>
    </citation>
    <scope>NUCLEOTIDE SEQUENCE</scope>
    <source>
        <strain evidence="1">Babe19</strain>
    </source>
</reference>
<protein>
    <submittedName>
        <fullName evidence="1">Uncharacterized protein</fullName>
    </submittedName>
</protein>
<dbReference type="Proteomes" id="UP001148629">
    <property type="component" value="Unassembled WGS sequence"/>
</dbReference>
<keyword evidence="2" id="KW-1185">Reference proteome</keyword>
<dbReference type="EMBL" id="JANRMS010000258">
    <property type="protein sequence ID" value="KAJ3543163.1"/>
    <property type="molecule type" value="Genomic_DNA"/>
</dbReference>
<sequence>MKFTGKTASNATDPAEIRQILDSGWECGGFHYQFETFDDLFTNQESNDIASEYVRQKIRAIVHNQDTAELLCPKYPFLAKRPPCGHFYYETFNRPNVKLVNIKGKDMDLYEEGIRISSGDEYEFDMIIFALGYDAATGALSDMDVRGSQGKLLKDFWGKKVDTFAGVLVPGFPNMFSVCGPHVPFGNMPVVLDIEVRWIGQTLRHMIENKLAKIDVTQKAVDAWNAHLHEAFNATLFADSALTAGAWFVGANIPDKPKDVLFYFGGVPIWAGWLEKERKLSWTNMDFSPVAVSNGVNGQGHS</sequence>
<accession>A0ACC1SN04</accession>
<organism evidence="1 2">
    <name type="scientific">Fusarium decemcellulare</name>
    <dbReference type="NCBI Taxonomy" id="57161"/>
    <lineage>
        <taxon>Eukaryota</taxon>
        <taxon>Fungi</taxon>
        <taxon>Dikarya</taxon>
        <taxon>Ascomycota</taxon>
        <taxon>Pezizomycotina</taxon>
        <taxon>Sordariomycetes</taxon>
        <taxon>Hypocreomycetidae</taxon>
        <taxon>Hypocreales</taxon>
        <taxon>Nectriaceae</taxon>
        <taxon>Fusarium</taxon>
        <taxon>Fusarium decemcellulare species complex</taxon>
    </lineage>
</organism>
<name>A0ACC1SN04_9HYPO</name>